<keyword evidence="2" id="KW-0012">Acyltransferase</keyword>
<proteinExistence type="predicted"/>
<evidence type="ECO:0000256" key="2">
    <source>
        <dbReference type="ARBA" id="ARBA00023315"/>
    </source>
</evidence>
<comment type="caution">
    <text evidence="5">The sequence shown here is derived from an EMBL/GenBank/DDBJ whole genome shotgun (WGS) entry which is preliminary data.</text>
</comment>
<dbReference type="EMBL" id="PDEP01000015">
    <property type="protein sequence ID" value="PEN05199.1"/>
    <property type="molecule type" value="Genomic_DNA"/>
</dbReference>
<reference evidence="5 6" key="1">
    <citation type="submission" date="2017-10" db="EMBL/GenBank/DDBJ databases">
        <title>Draft genome of Longimonas halophila.</title>
        <authorList>
            <person name="Goh K.M."/>
            <person name="Shamsir M.S."/>
            <person name="Lim S.W."/>
        </authorList>
    </citation>
    <scope>NUCLEOTIDE SEQUENCE [LARGE SCALE GENOMIC DNA]</scope>
    <source>
        <strain evidence="5 6">KCTC 42399</strain>
    </source>
</reference>
<organism evidence="5 6">
    <name type="scientific">Longimonas halophila</name>
    <dbReference type="NCBI Taxonomy" id="1469170"/>
    <lineage>
        <taxon>Bacteria</taxon>
        <taxon>Pseudomonadati</taxon>
        <taxon>Rhodothermota</taxon>
        <taxon>Rhodothermia</taxon>
        <taxon>Rhodothermales</taxon>
        <taxon>Salisaetaceae</taxon>
        <taxon>Longimonas</taxon>
    </lineage>
</organism>
<dbReference type="InterPro" id="IPR013747">
    <property type="entry name" value="ACP_syn_III_C"/>
</dbReference>
<evidence type="ECO:0000313" key="5">
    <source>
        <dbReference type="EMBL" id="PEN05199.1"/>
    </source>
</evidence>
<feature type="domain" description="Beta-ketoacyl-[acyl-carrier-protein] synthase III C-terminal" evidence="3">
    <location>
        <begin position="242"/>
        <end position="327"/>
    </location>
</feature>
<dbReference type="GO" id="GO:0044550">
    <property type="term" value="P:secondary metabolite biosynthetic process"/>
    <property type="evidence" value="ECO:0007669"/>
    <property type="project" value="TreeGrafter"/>
</dbReference>
<feature type="domain" description="Beta-ketoacyl-[acyl-carrier-protein] synthase III N-terminal" evidence="4">
    <location>
        <begin position="109"/>
        <end position="188"/>
    </location>
</feature>
<evidence type="ECO:0000259" key="3">
    <source>
        <dbReference type="Pfam" id="PF08541"/>
    </source>
</evidence>
<name>A0A2H3P485_9BACT</name>
<dbReference type="Pfam" id="PF08541">
    <property type="entry name" value="ACP_syn_III_C"/>
    <property type="match status" value="1"/>
</dbReference>
<dbReference type="InterPro" id="IPR013751">
    <property type="entry name" value="ACP_syn_III_N"/>
</dbReference>
<keyword evidence="1" id="KW-0808">Transferase</keyword>
<dbReference type="CDD" id="cd00830">
    <property type="entry name" value="KAS_III"/>
    <property type="match status" value="1"/>
</dbReference>
<dbReference type="InterPro" id="IPR016039">
    <property type="entry name" value="Thiolase-like"/>
</dbReference>
<dbReference type="GO" id="GO:0004315">
    <property type="term" value="F:3-oxoacyl-[acyl-carrier-protein] synthase activity"/>
    <property type="evidence" value="ECO:0007669"/>
    <property type="project" value="InterPro"/>
</dbReference>
<evidence type="ECO:0000313" key="6">
    <source>
        <dbReference type="Proteomes" id="UP000221024"/>
    </source>
</evidence>
<accession>A0A2H3P485</accession>
<dbReference type="PANTHER" id="PTHR34069">
    <property type="entry name" value="3-OXOACYL-[ACYL-CARRIER-PROTEIN] SYNTHASE 3"/>
    <property type="match status" value="1"/>
</dbReference>
<gene>
    <name evidence="5" type="ORF">CRI93_13380</name>
</gene>
<dbReference type="OrthoDB" id="1704808at2"/>
<dbReference type="RefSeq" id="WP_098063149.1">
    <property type="nucleotide sequence ID" value="NZ_PDEP01000015.1"/>
</dbReference>
<dbReference type="GO" id="GO:0006633">
    <property type="term" value="P:fatty acid biosynthetic process"/>
    <property type="evidence" value="ECO:0007669"/>
    <property type="project" value="InterPro"/>
</dbReference>
<dbReference type="Proteomes" id="UP000221024">
    <property type="component" value="Unassembled WGS sequence"/>
</dbReference>
<protein>
    <submittedName>
        <fullName evidence="5">3-ketoacyl-ACP synthase</fullName>
    </submittedName>
</protein>
<dbReference type="Pfam" id="PF08545">
    <property type="entry name" value="ACP_syn_III"/>
    <property type="match status" value="1"/>
</dbReference>
<evidence type="ECO:0000259" key="4">
    <source>
        <dbReference type="Pfam" id="PF08545"/>
    </source>
</evidence>
<evidence type="ECO:0000256" key="1">
    <source>
        <dbReference type="ARBA" id="ARBA00022679"/>
    </source>
</evidence>
<dbReference type="PANTHER" id="PTHR34069:SF2">
    <property type="entry name" value="BETA-KETOACYL-[ACYL-CARRIER-PROTEIN] SYNTHASE III"/>
    <property type="match status" value="1"/>
</dbReference>
<sequence>MSHAAHIIGTGLYAPEHVVPNQYFNDLYGEDVDSFLRKHRNIKERRYATKDQATSDLAVQAAQQALERAGCDASDIDLIVLSTDTPDFLSPATSAVVQDKLGTSNAATFDVNTACAGFVTALDTARKFIESDPQYQRVLVIGAYLMSRFIDYDQKNTASLFADGAGAVVLERREGAGGIRTARLDTKGEYHGYMGIYTGGSDQPITEPNGRVQKLEFRKKFPDGFNPDQWTALVRTLAGDLEVTPADVDRYFFTQINITSIQETLDRLDLPAEKAHNVMDRFGYTGNACIAMALADADAKNLLSTGDLVFLIASGGGASIAGMALEWG</sequence>
<dbReference type="AlphaFoldDB" id="A0A2H3P485"/>
<dbReference type="SUPFAM" id="SSF53901">
    <property type="entry name" value="Thiolase-like"/>
    <property type="match status" value="1"/>
</dbReference>
<dbReference type="Gene3D" id="3.40.47.10">
    <property type="match status" value="1"/>
</dbReference>
<keyword evidence="6" id="KW-1185">Reference proteome</keyword>